<dbReference type="AlphaFoldDB" id="A0A0R3RJJ1"/>
<proteinExistence type="predicted"/>
<feature type="compositionally biased region" description="Low complexity" evidence="1">
    <location>
        <begin position="403"/>
        <end position="415"/>
    </location>
</feature>
<reference evidence="3" key="1">
    <citation type="submission" date="2017-02" db="UniProtKB">
        <authorList>
            <consortium name="WormBaseParasite"/>
        </authorList>
    </citation>
    <scope>IDENTIFICATION</scope>
</reference>
<feature type="region of interest" description="Disordered" evidence="1">
    <location>
        <begin position="379"/>
        <end position="528"/>
    </location>
</feature>
<feature type="region of interest" description="Disordered" evidence="1">
    <location>
        <begin position="1"/>
        <end position="27"/>
    </location>
</feature>
<evidence type="ECO:0000313" key="2">
    <source>
        <dbReference type="Proteomes" id="UP000050640"/>
    </source>
</evidence>
<evidence type="ECO:0000256" key="1">
    <source>
        <dbReference type="SAM" id="MobiDB-lite"/>
    </source>
</evidence>
<name>A0A0R3RJJ1_9BILA</name>
<feature type="region of interest" description="Disordered" evidence="1">
    <location>
        <begin position="794"/>
        <end position="818"/>
    </location>
</feature>
<feature type="compositionally biased region" description="Polar residues" evidence="1">
    <location>
        <begin position="220"/>
        <end position="230"/>
    </location>
</feature>
<feature type="compositionally biased region" description="Polar residues" evidence="1">
    <location>
        <begin position="440"/>
        <end position="450"/>
    </location>
</feature>
<feature type="compositionally biased region" description="Polar residues" evidence="1">
    <location>
        <begin position="507"/>
        <end position="517"/>
    </location>
</feature>
<dbReference type="Proteomes" id="UP000050640">
    <property type="component" value="Unplaced"/>
</dbReference>
<sequence length="878" mass="95752">RTIRLKERKTEKVEKVSESAEVTQTDNPEEPIITSALDTFTSLQDKRQLRLDPQFMKMTCVVVFEIDPQADKANFKAQDSVKVDRADHCAYLCYRDACTAAIFTPATAAGSKGTCERQFNIAEKCNSTLRREYYYKTTKPIYLQCFRCLSEKPQTKSPFDEITSETPLIPSKKHSFEITNVDQAEAGEELVKTTLVPDVELNTVEVESKETEKDFGTTAFDATNGNTKTSDVAEEIKNETEDASPVETSQTTPAAFAETGSETNEQPQAFTENAIDVTDDDSKTSTSTHTGTENTEMTTSESLIGSFISDTTFESNSATTEIESGTEIFGLMSSNDAAVEHENEFTKENKLVHAASSTIQAFDSVLQSTAESEEFNLLHESTTEASVHTDVLSSESESKIKSDGTGSTGVESTSGEAIETPAAVEDEKKTGTVVKDENSIEQFSSSTVMSGSMHAGNTEFKKDPEDDRNTIEAKSSDEQGASEGHTVSVHIDESTTASHGQDEATESSHFSAATNKASSKERTKNDPLSSKDVAEAFHTYLQVIDVIGCIITFQADPHSKRPAESSTGFQASTIAKTAEVCAGRCYQVYFNECQPLIKFPVKKKVLCKYKYYSNGTEDGCTGARYDPSSKECVLGYSGKHICNNGPEHFLYRANETIWIHCTGCKLYKPGDQDFNISIYSPKTKAAKNTEIKDTVVGDKTTLFTSEAQKVKSIETAEVAVTKSGVTSDESTPEAEKSLEHIMEGAVTETSISPSPPSSLPSSLAATEEEGISIEAMKISTTTEEEATIVVHTMEKKSEEELSDPISTTVERTEDSVSEDEASFTSVPLQSTLFGHDCTLLFQARPIDIHFKEPNSEMIPAGATSTVADCAKHCYMVCN</sequence>
<feature type="compositionally biased region" description="Low complexity" evidence="1">
    <location>
        <begin position="284"/>
        <end position="299"/>
    </location>
</feature>
<feature type="region of interest" description="Disordered" evidence="1">
    <location>
        <begin position="207"/>
        <end position="299"/>
    </location>
</feature>
<organism evidence="2 3">
    <name type="scientific">Elaeophora elaphi</name>
    <dbReference type="NCBI Taxonomy" id="1147741"/>
    <lineage>
        <taxon>Eukaryota</taxon>
        <taxon>Metazoa</taxon>
        <taxon>Ecdysozoa</taxon>
        <taxon>Nematoda</taxon>
        <taxon>Chromadorea</taxon>
        <taxon>Rhabditida</taxon>
        <taxon>Spirurina</taxon>
        <taxon>Spiruromorpha</taxon>
        <taxon>Filarioidea</taxon>
        <taxon>Onchocercidae</taxon>
        <taxon>Elaeophora</taxon>
    </lineage>
</organism>
<protein>
    <submittedName>
        <fullName evidence="3">Apple domain-containing protein</fullName>
    </submittedName>
</protein>
<feature type="compositionally biased region" description="Polar residues" evidence="1">
    <location>
        <begin position="379"/>
        <end position="395"/>
    </location>
</feature>
<feature type="compositionally biased region" description="Basic and acidic residues" evidence="1">
    <location>
        <begin position="1"/>
        <end position="18"/>
    </location>
</feature>
<keyword evidence="2" id="KW-1185">Reference proteome</keyword>
<dbReference type="WBParaSite" id="EEL_0000165001-mRNA-1">
    <property type="protein sequence ID" value="EEL_0000165001-mRNA-1"/>
    <property type="gene ID" value="EEL_0000165001"/>
</dbReference>
<feature type="compositionally biased region" description="Basic and acidic residues" evidence="1">
    <location>
        <begin position="425"/>
        <end position="438"/>
    </location>
</feature>
<evidence type="ECO:0000313" key="3">
    <source>
        <dbReference type="WBParaSite" id="EEL_0000165001-mRNA-1"/>
    </source>
</evidence>
<feature type="compositionally biased region" description="Basic and acidic residues" evidence="1">
    <location>
        <begin position="459"/>
        <end position="477"/>
    </location>
</feature>
<feature type="compositionally biased region" description="Polar residues" evidence="1">
    <location>
        <begin position="260"/>
        <end position="271"/>
    </location>
</feature>
<dbReference type="STRING" id="1147741.A0A0R3RJJ1"/>
<accession>A0A0R3RJJ1</accession>